<evidence type="ECO:0000256" key="5">
    <source>
        <dbReference type="ARBA" id="ARBA00023026"/>
    </source>
</evidence>
<evidence type="ECO:0000256" key="4">
    <source>
        <dbReference type="ARBA" id="ARBA00022737"/>
    </source>
</evidence>
<evidence type="ECO:0000256" key="6">
    <source>
        <dbReference type="PROSITE-ProRule" id="PRU01398"/>
    </source>
</evidence>
<evidence type="ECO:0000256" key="2">
    <source>
        <dbReference type="ARBA" id="ARBA00012483"/>
    </source>
</evidence>
<evidence type="ECO:0000313" key="9">
    <source>
        <dbReference type="Proteomes" id="UP000594923"/>
    </source>
</evidence>
<dbReference type="Gene3D" id="1.20.58.360">
    <property type="entry name" value="Shigella T3SS effector IpaH defines"/>
    <property type="match status" value="1"/>
</dbReference>
<dbReference type="RefSeq" id="WP_197624716.1">
    <property type="nucleotide sequence ID" value="NZ_CP063073.1"/>
</dbReference>
<evidence type="ECO:0000313" key="8">
    <source>
        <dbReference type="EMBL" id="QOQ73424.1"/>
    </source>
</evidence>
<evidence type="ECO:0000256" key="3">
    <source>
        <dbReference type="ARBA" id="ARBA00022614"/>
    </source>
</evidence>
<feature type="domain" description="NEL" evidence="7">
    <location>
        <begin position="1852"/>
        <end position="2143"/>
    </location>
</feature>
<keyword evidence="6" id="KW-1035">Host cytoplasm</keyword>
<dbReference type="PROSITE" id="PS52053">
    <property type="entry name" value="NEL"/>
    <property type="match status" value="1"/>
</dbReference>
<accession>A0A7M1KBC7</accession>
<dbReference type="EMBL" id="CP063073">
    <property type="protein sequence ID" value="QOQ73424.1"/>
    <property type="molecule type" value="Genomic_DNA"/>
</dbReference>
<dbReference type="Gene3D" id="3.80.10.10">
    <property type="entry name" value="Ribonuclease Inhibitor"/>
    <property type="match status" value="1"/>
</dbReference>
<dbReference type="InterPro" id="IPR050216">
    <property type="entry name" value="LRR_domain-containing"/>
</dbReference>
<dbReference type="GO" id="GO:0005576">
    <property type="term" value="C:extracellular region"/>
    <property type="evidence" value="ECO:0007669"/>
    <property type="project" value="UniProtKB-UniRule"/>
</dbReference>
<dbReference type="PANTHER" id="PTHR48051">
    <property type="match status" value="1"/>
</dbReference>
<gene>
    <name evidence="8" type="ORF">IMF22_18115</name>
</gene>
<dbReference type="PANTHER" id="PTHR48051:SF1">
    <property type="entry name" value="RAS SUPPRESSOR PROTEIN 1"/>
    <property type="match status" value="1"/>
</dbReference>
<dbReference type="Pfam" id="PF14496">
    <property type="entry name" value="NEL"/>
    <property type="match status" value="1"/>
</dbReference>
<keyword evidence="4" id="KW-0677">Repeat</keyword>
<dbReference type="GO" id="GO:0061630">
    <property type="term" value="F:ubiquitin protein ligase activity"/>
    <property type="evidence" value="ECO:0007669"/>
    <property type="project" value="UniProtKB-EC"/>
</dbReference>
<keyword evidence="5" id="KW-0843">Virulence</keyword>
<keyword evidence="6" id="KW-0832">Ubl conjugation</keyword>
<dbReference type="InterPro" id="IPR029487">
    <property type="entry name" value="NEL_dom"/>
</dbReference>
<dbReference type="EC" id="2.3.2.27" evidence="2"/>
<dbReference type="Proteomes" id="UP000594923">
    <property type="component" value="Chromosome"/>
</dbReference>
<keyword evidence="6" id="KW-0833">Ubl conjugation pathway</keyword>
<dbReference type="GO" id="GO:0016567">
    <property type="term" value="P:protein ubiquitination"/>
    <property type="evidence" value="ECO:0007669"/>
    <property type="project" value="InterPro"/>
</dbReference>
<protein>
    <recommendedName>
        <fullName evidence="2">RING-type E3 ubiquitin transferase</fullName>
        <ecNumber evidence="2">2.3.2.27</ecNumber>
    </recommendedName>
</protein>
<dbReference type="SUPFAM" id="SSF52058">
    <property type="entry name" value="L domain-like"/>
    <property type="match status" value="1"/>
</dbReference>
<evidence type="ECO:0000256" key="1">
    <source>
        <dbReference type="ARBA" id="ARBA00000900"/>
    </source>
</evidence>
<proteinExistence type="inferred from homology"/>
<keyword evidence="6" id="KW-0964">Secreted</keyword>
<comment type="catalytic activity">
    <reaction evidence="1">
        <text>S-ubiquitinyl-[E2 ubiquitin-conjugating enzyme]-L-cysteine + [acceptor protein]-L-lysine = [E2 ubiquitin-conjugating enzyme]-L-cysteine + N(6)-ubiquitinyl-[acceptor protein]-L-lysine.</text>
        <dbReference type="EC" id="2.3.2.27"/>
    </reaction>
</comment>
<evidence type="ECO:0000259" key="7">
    <source>
        <dbReference type="PROSITE" id="PS52053"/>
    </source>
</evidence>
<reference evidence="8 9" key="1">
    <citation type="submission" date="2020-10" db="EMBL/GenBank/DDBJ databases">
        <title>High quality whole genome sequence of Pseudomonas poae PMA22.</title>
        <authorList>
            <person name="Hernandez J.G."/>
            <person name="Rodriguez P."/>
            <person name="Cuevas C."/>
            <person name="de la Calle F."/>
            <person name="Galan B."/>
            <person name="Garcia J.L."/>
        </authorList>
    </citation>
    <scope>NUCLEOTIDE SEQUENCE [LARGE SCALE GENOMIC DNA]</scope>
    <source>
        <strain evidence="8 9">PMA22</strain>
    </source>
</reference>
<sequence length="2143" mass="238781">MATHLLLDGLSGNLQSNESWTRQQALEFIRHTLARNFTGLTPSQQHTYVRLQREALLALNAVETANTALINTFKTQGLAQLRSKLGGLDPEAIFLHTRYLEQVSVPLPWEPRTSIAKPVSGSRFRRTYDEWKYRPHLSTLSLWDAACLNFDFATQTKQRSGHSFVDSTYLTGVPSDQLDVPRFVAISRELDLGGQLQTLLKAALAPGGTLQALIETSAHACLRFEALEAYRNHASTGITLALYEKLVHAIDGSGPALAFDTVSMDASPYDIATPLPLLLIQVASLGVVSYFPFRPGGALRFHADARAANAQFLDDLKSSHSSGDLGWFSRQLPMAQMHAFKQLPSEAPRPVGLSDAAEFLYDTFHHWFPERSLGHLRFSIDPKTGPVKSLVNAFALRQVQRYHANLSTLATTRSERDLQAVIDGAAAVADEILQLLLTPVPGGVTGLNRIMQVVVFGSLTYSVVVGITEAAQGDASNFAAAITDVADLAVNSLLISTAGRVHRQRINGLMQSLGNPRKVQRADGEFELWKPDISAYATLDQNLLNGQVANPQGVYQVKGNQYVWLVHAQQRVVVEVHLDPQTKRMALKQHNSGAYAPPIIFDPAQQAWTLDLQNAHTLSDVELTERMLPEGSSPVPRAAMERMLRSTAPSRATLNRIWSGEPAPINLTEGVRRLQVDQLIKQLIHEFHRRGHMPPHADSSVLCLLTQLETWPQDAIIRVHDESGSHIETYAGNRYTPPIAHTIDLTRRDDGTYLALGDTTIGAAPQEQLFELIIARQPGNSTLGKEGSAHLSLAQRIARLRLQISALAKTRQVDLFSAMTRYAGKARDEVPVTDSARDLVAVKVAPALVEVTPVLQKLRDLYPPLTPANLQQLLLQTPLNPQQQTEFLSHGKLPAPVRQSLEHHRTALRIDAVIDGLYHPRAFHHDTDLWAREFAASLVRTTLKRHFVVTEMSKGRPADSYVSTGPDDTTVELLHYGAGRYEAYDMLNGGPIPVTPAVDSFYLAIGSVLQPHERLQLGMQSATDAEGLRKTLGDLMSAQRSPDGHISLLNTSLVQYEQRLVLPSDLQPNAEGLYDYDGQQLMPLYGSLYPITFDNTLLKWRLKHPKKVGVDTPRLEHNRRGAWRLSSENPMAWSDYSLFYRLGPLGYDVDQPTAARILRVTDTPARALREVHSANRPPPPLLADTSRRFRIEREIEHFIQAMTTYSATGNARPALQLLLVCALREWPKSHVLQVVDTDGQIIRSFPSANVGAAHTIQMTVRQSRGSAPLTNIAKDDTVTRALLGELPASLEERLFKLARKVAEHAYRERTQLFDSLYAQSENTGTVLQRRFKQHYPDLPGSALDAILEQASPREIKQLHEHDEIGLRLAEQVRLTRNDVRLNRAFEGLYLQSSGNPDSETIILHVLASAAGWPADTRLDIHQGNASGQLLSSAGHLNGTQRKVLAKVDGRYQACDDQGQLISGMGEGLLSAIHQVLGDGELSTLQNGIADAALNQRIAIKALLGIPHVPFWLQPPMQVDTSFSAYPFSLQNLWPFSSQQPVDLLSKVRELYPSLSRAGANDLIAELGTSEPAALLELQRRKAEYQALDYGLTRWAEAPHANDADAPQGVNLDRRRLIAQQIRSAWRRETRQLFDNGLFDTHHLVLQLDGNDLPDADFILGTRGFAHIESLMLTGDAFPATGNAFLSKFANLRFLQVECGLTDLPTSITDMTQLEHLILDDNNIRLTQESRQNLAGMTRLRELHLNDNPLELTPDVSAMTRLRTLSLQRTGISRWPIGAERRPGMQALSLQENLITSVPDVLFTDARMRVTNRNTVLHGNDLEPGMQVLLDEYWQREGIRLGGVLPGIQHAPVAPNEVRQWLAGVTVTAHAERTLLWEQLLANEQVSADDVFQVLRDLPKTHAYRSSIASREALTARVWTLLLAMGESTELRNNVCLKTRGAGQCGDSALLAFTNMELEHRIHRAKEQSRTYDADRALIALSDGCFYLDQLDEITDRFIRSQEAAGLEVDRAEVIIYFRAQLANEFNLPFEPLELLYAAEDVTEDVLDNARTELRRLGQTEALQEWLLMQAFWIEYLARSHPEPFSTVKDAIKHKERQLNEEIPDKRSDEYLERRQSLVDLEQEEQNRLVRQLTVATQAALLHA</sequence>
<keyword evidence="6" id="KW-0808">Transferase</keyword>
<dbReference type="GO" id="GO:0005737">
    <property type="term" value="C:cytoplasm"/>
    <property type="evidence" value="ECO:0007669"/>
    <property type="project" value="TreeGrafter"/>
</dbReference>
<comment type="PTM">
    <text evidence="6">Ubiquitinated in the presence of host E1 ubiquitin-activating enzyme, E2 ubiquitin-conjugating enzyme and ubiquitin.</text>
</comment>
<keyword evidence="3" id="KW-0433">Leucine-rich repeat</keyword>
<name>A0A7M1KBC7_9PSED</name>
<feature type="active site" description="Glycyl thioester intermediate" evidence="6">
    <location>
        <position position="1944"/>
    </location>
</feature>
<comment type="similarity">
    <text evidence="6">Belongs to the LRR-containing bacterial E3 ligase family.</text>
</comment>
<dbReference type="InterPro" id="IPR032675">
    <property type="entry name" value="LRR_dom_sf"/>
</dbReference>
<organism evidence="8 9">
    <name type="scientific">Pseudomonas poae</name>
    <dbReference type="NCBI Taxonomy" id="200451"/>
    <lineage>
        <taxon>Bacteria</taxon>
        <taxon>Pseudomonadati</taxon>
        <taxon>Pseudomonadota</taxon>
        <taxon>Gammaproteobacteria</taxon>
        <taxon>Pseudomonadales</taxon>
        <taxon>Pseudomonadaceae</taxon>
        <taxon>Pseudomonas</taxon>
    </lineage>
</organism>